<keyword evidence="9" id="KW-1185">Reference proteome</keyword>
<dbReference type="GO" id="GO:0015074">
    <property type="term" value="P:DNA integration"/>
    <property type="evidence" value="ECO:0007669"/>
    <property type="project" value="UniProtKB-KW"/>
</dbReference>
<evidence type="ECO:0000256" key="1">
    <source>
        <dbReference type="ARBA" id="ARBA00009913"/>
    </source>
</evidence>
<dbReference type="Gene3D" id="1.10.10.60">
    <property type="entry name" value="Homeodomain-like"/>
    <property type="match status" value="1"/>
</dbReference>
<dbReference type="InterPro" id="IPR006118">
    <property type="entry name" value="Recombinase_CS"/>
</dbReference>
<feature type="domain" description="Resolvase/invertase-type recombinase catalytic" evidence="7">
    <location>
        <begin position="3"/>
        <end position="137"/>
    </location>
</feature>
<proteinExistence type="inferred from homology"/>
<evidence type="ECO:0000313" key="9">
    <source>
        <dbReference type="Proteomes" id="UP000184139"/>
    </source>
</evidence>
<feature type="active site" description="O-(5'-phospho-DNA)-serine intermediate" evidence="5 6">
    <location>
        <position position="11"/>
    </location>
</feature>
<evidence type="ECO:0000256" key="4">
    <source>
        <dbReference type="ARBA" id="ARBA00023172"/>
    </source>
</evidence>
<dbReference type="SMART" id="SM00857">
    <property type="entry name" value="Resolvase"/>
    <property type="match status" value="1"/>
</dbReference>
<accession>A0A1M5YV34</accession>
<dbReference type="STRING" id="1121409.SAMN02745124_04480"/>
<sequence length="186" mass="20692">MSKRVGYIRVSSADQKTDRQLEGIELDKIFTEKISGKDTRRPALQAMLEFIREDDKVFVHELSRLGRSMIDLYQLVEQITEKGAVISFVKEGMEFSTGQADPVKQAMFGMLSVFAQFERSLIKQRQAEGIASAKAKGKHLGRPAKLTATQREKISVMVAAGETIKAVAAEFEVSRATVYNCISKAT</sequence>
<dbReference type="CDD" id="cd03768">
    <property type="entry name" value="SR_ResInv"/>
    <property type="match status" value="1"/>
</dbReference>
<dbReference type="CDD" id="cd00569">
    <property type="entry name" value="HTH_Hin_like"/>
    <property type="match status" value="1"/>
</dbReference>
<dbReference type="Pfam" id="PF02796">
    <property type="entry name" value="HTH_7"/>
    <property type="match status" value="1"/>
</dbReference>
<dbReference type="Proteomes" id="UP000184139">
    <property type="component" value="Unassembled WGS sequence"/>
</dbReference>
<protein>
    <submittedName>
        <fullName evidence="8">Site-specific DNA recombinase</fullName>
    </submittedName>
</protein>
<evidence type="ECO:0000256" key="6">
    <source>
        <dbReference type="PROSITE-ProRule" id="PRU10137"/>
    </source>
</evidence>
<organism evidence="8 9">
    <name type="scientific">Desulfofustis glycolicus DSM 9705</name>
    <dbReference type="NCBI Taxonomy" id="1121409"/>
    <lineage>
        <taxon>Bacteria</taxon>
        <taxon>Pseudomonadati</taxon>
        <taxon>Thermodesulfobacteriota</taxon>
        <taxon>Desulfobulbia</taxon>
        <taxon>Desulfobulbales</taxon>
        <taxon>Desulfocapsaceae</taxon>
        <taxon>Desulfofustis</taxon>
    </lineage>
</organism>
<dbReference type="Pfam" id="PF00239">
    <property type="entry name" value="Resolvase"/>
    <property type="match status" value="1"/>
</dbReference>
<name>A0A1M5YV34_9BACT</name>
<keyword evidence="4" id="KW-0233">DNA recombination</keyword>
<dbReference type="InterPro" id="IPR009057">
    <property type="entry name" value="Homeodomain-like_sf"/>
</dbReference>
<dbReference type="GO" id="GO:0000150">
    <property type="term" value="F:DNA strand exchange activity"/>
    <property type="evidence" value="ECO:0007669"/>
    <property type="project" value="InterPro"/>
</dbReference>
<dbReference type="InterPro" id="IPR006119">
    <property type="entry name" value="Resolv_N"/>
</dbReference>
<keyword evidence="2" id="KW-0229">DNA integration</keyword>
<dbReference type="RefSeq" id="WP_073379593.1">
    <property type="nucleotide sequence ID" value="NZ_FQXS01000068.1"/>
</dbReference>
<dbReference type="PROSITE" id="PS00397">
    <property type="entry name" value="RECOMBINASES_1"/>
    <property type="match status" value="1"/>
</dbReference>
<gene>
    <name evidence="8" type="ORF">SAMN02745124_04480</name>
</gene>
<evidence type="ECO:0000313" key="8">
    <source>
        <dbReference type="EMBL" id="SHI15819.1"/>
    </source>
</evidence>
<dbReference type="SUPFAM" id="SSF53041">
    <property type="entry name" value="Resolvase-like"/>
    <property type="match status" value="1"/>
</dbReference>
<dbReference type="PROSITE" id="PS51736">
    <property type="entry name" value="RECOMBINASES_3"/>
    <property type="match status" value="1"/>
</dbReference>
<evidence type="ECO:0000256" key="5">
    <source>
        <dbReference type="PIRSR" id="PIRSR606118-50"/>
    </source>
</evidence>
<dbReference type="SUPFAM" id="SSF46689">
    <property type="entry name" value="Homeodomain-like"/>
    <property type="match status" value="1"/>
</dbReference>
<dbReference type="Gene3D" id="3.40.50.1390">
    <property type="entry name" value="Resolvase, N-terminal catalytic domain"/>
    <property type="match status" value="1"/>
</dbReference>
<dbReference type="GO" id="GO:0003677">
    <property type="term" value="F:DNA binding"/>
    <property type="evidence" value="ECO:0007669"/>
    <property type="project" value="UniProtKB-KW"/>
</dbReference>
<reference evidence="8 9" key="1">
    <citation type="submission" date="2016-11" db="EMBL/GenBank/DDBJ databases">
        <authorList>
            <person name="Jaros S."/>
            <person name="Januszkiewicz K."/>
            <person name="Wedrychowicz H."/>
        </authorList>
    </citation>
    <scope>NUCLEOTIDE SEQUENCE [LARGE SCALE GENOMIC DNA]</scope>
    <source>
        <strain evidence="8 9">DSM 9705</strain>
    </source>
</reference>
<dbReference type="PANTHER" id="PTHR30461">
    <property type="entry name" value="DNA-INVERTASE FROM LAMBDOID PROPHAGE"/>
    <property type="match status" value="1"/>
</dbReference>
<dbReference type="InterPro" id="IPR036162">
    <property type="entry name" value="Resolvase-like_N_sf"/>
</dbReference>
<evidence type="ECO:0000259" key="7">
    <source>
        <dbReference type="PROSITE" id="PS51736"/>
    </source>
</evidence>
<dbReference type="OrthoDB" id="114045at2"/>
<dbReference type="PANTHER" id="PTHR30461:SF26">
    <property type="entry name" value="RESOLVASE HOMOLOG YNEB"/>
    <property type="match status" value="1"/>
</dbReference>
<dbReference type="AlphaFoldDB" id="A0A1M5YV34"/>
<dbReference type="InterPro" id="IPR006120">
    <property type="entry name" value="Resolvase_HTH_dom"/>
</dbReference>
<dbReference type="EMBL" id="FQXS01000068">
    <property type="protein sequence ID" value="SHI15819.1"/>
    <property type="molecule type" value="Genomic_DNA"/>
</dbReference>
<dbReference type="InterPro" id="IPR050639">
    <property type="entry name" value="SSR_resolvase"/>
</dbReference>
<evidence type="ECO:0000256" key="3">
    <source>
        <dbReference type="ARBA" id="ARBA00023125"/>
    </source>
</evidence>
<evidence type="ECO:0000256" key="2">
    <source>
        <dbReference type="ARBA" id="ARBA00022908"/>
    </source>
</evidence>
<comment type="similarity">
    <text evidence="1">Belongs to the site-specific recombinase resolvase family.</text>
</comment>
<keyword evidence="3" id="KW-0238">DNA-binding</keyword>